<dbReference type="EMBL" id="BPQP01000027">
    <property type="protein sequence ID" value="GJD94602.1"/>
    <property type="molecule type" value="Genomic_DNA"/>
</dbReference>
<reference evidence="1" key="1">
    <citation type="journal article" date="2021" name="Front. Microbiol.">
        <title>Comprehensive Comparative Genomics and Phenotyping of Methylobacterium Species.</title>
        <authorList>
            <person name="Alessa O."/>
            <person name="Ogura Y."/>
            <person name="Fujitani Y."/>
            <person name="Takami H."/>
            <person name="Hayashi T."/>
            <person name="Sahin N."/>
            <person name="Tani A."/>
        </authorList>
    </citation>
    <scope>NUCLEOTIDE SEQUENCE</scope>
    <source>
        <strain evidence="1">DSM 19015</strain>
    </source>
</reference>
<reference evidence="1" key="2">
    <citation type="submission" date="2021-08" db="EMBL/GenBank/DDBJ databases">
        <authorList>
            <person name="Tani A."/>
            <person name="Ola A."/>
            <person name="Ogura Y."/>
            <person name="Katsura K."/>
            <person name="Hayashi T."/>
        </authorList>
    </citation>
    <scope>NUCLEOTIDE SEQUENCE</scope>
    <source>
        <strain evidence="1">DSM 19015</strain>
    </source>
</reference>
<organism evidence="1 2">
    <name type="scientific">Methylobacterium iners</name>
    <dbReference type="NCBI Taxonomy" id="418707"/>
    <lineage>
        <taxon>Bacteria</taxon>
        <taxon>Pseudomonadati</taxon>
        <taxon>Pseudomonadota</taxon>
        <taxon>Alphaproteobacteria</taxon>
        <taxon>Hyphomicrobiales</taxon>
        <taxon>Methylobacteriaceae</taxon>
        <taxon>Methylobacterium</taxon>
    </lineage>
</organism>
<dbReference type="RefSeq" id="WP_283206719.1">
    <property type="nucleotide sequence ID" value="NZ_BPQP01000027.1"/>
</dbReference>
<proteinExistence type="predicted"/>
<sequence>MIALAILELLVIGLAAWQLVKVQRSIRRDREGADNTERTKPWTK</sequence>
<accession>A0ABQ4RYE7</accession>
<evidence type="ECO:0000313" key="2">
    <source>
        <dbReference type="Proteomes" id="UP001055125"/>
    </source>
</evidence>
<keyword evidence="2" id="KW-1185">Reference proteome</keyword>
<evidence type="ECO:0000313" key="1">
    <source>
        <dbReference type="EMBL" id="GJD94602.1"/>
    </source>
</evidence>
<gene>
    <name evidence="1" type="ORF">OCOJLMKI_1805</name>
</gene>
<dbReference type="Proteomes" id="UP001055125">
    <property type="component" value="Unassembled WGS sequence"/>
</dbReference>
<protein>
    <submittedName>
        <fullName evidence="1">Uncharacterized protein</fullName>
    </submittedName>
</protein>
<name>A0ABQ4RYE7_9HYPH</name>
<comment type="caution">
    <text evidence="1">The sequence shown here is derived from an EMBL/GenBank/DDBJ whole genome shotgun (WGS) entry which is preliminary data.</text>
</comment>